<keyword evidence="2" id="KW-1185">Reference proteome</keyword>
<proteinExistence type="predicted"/>
<gene>
    <name evidence="1" type="ORF">HPB49_015215</name>
</gene>
<dbReference type="EMBL" id="CM023472">
    <property type="protein sequence ID" value="KAH7959937.1"/>
    <property type="molecule type" value="Genomic_DNA"/>
</dbReference>
<sequence>MGVGIRRSAARRLSLHYGLPLLLNVRLRAWSTADDLSTPVAGLQLDFEPTDPPLVERTATSIEDSLRAVAHNGTMLRFKSIAADVRRALDALQECLHKAPVWPGGMLFVKVHELAVFLHEEAPTGRALNLVRYLLFERLLPLSTSRLDEALDLDGRSALKLRIRACKEAVRRVEPQTWQFLTLQEILTKRRESQSARIVSAVLNATMAEYARWQDNVTLERTRARLQLLRAERTSTPLLSVADANRRYRHVAAVNYDTVFLHWFITSLSKGAELAKAADIKALRDADDLRQLDVLRHSKVHVDPLDPVVRVSPGFMFAPFMVDDDAPPDGVNTGALGATVGSLVAEFLDPARGPLDGVSRTRPMYEAATAAKYRKALDCLRSRRSRHGPTIADEAEASQVLVH</sequence>
<comment type="caution">
    <text evidence="1">The sequence shown here is derived from an EMBL/GenBank/DDBJ whole genome shotgun (WGS) entry which is preliminary data.</text>
</comment>
<dbReference type="Proteomes" id="UP000821865">
    <property type="component" value="Chromosome 3"/>
</dbReference>
<organism evidence="1 2">
    <name type="scientific">Dermacentor silvarum</name>
    <name type="common">Tick</name>
    <dbReference type="NCBI Taxonomy" id="543639"/>
    <lineage>
        <taxon>Eukaryota</taxon>
        <taxon>Metazoa</taxon>
        <taxon>Ecdysozoa</taxon>
        <taxon>Arthropoda</taxon>
        <taxon>Chelicerata</taxon>
        <taxon>Arachnida</taxon>
        <taxon>Acari</taxon>
        <taxon>Parasitiformes</taxon>
        <taxon>Ixodida</taxon>
        <taxon>Ixodoidea</taxon>
        <taxon>Ixodidae</taxon>
        <taxon>Rhipicephalinae</taxon>
        <taxon>Dermacentor</taxon>
    </lineage>
</organism>
<evidence type="ECO:0000313" key="2">
    <source>
        <dbReference type="Proteomes" id="UP000821865"/>
    </source>
</evidence>
<name>A0ACB8D5T4_DERSI</name>
<evidence type="ECO:0000313" key="1">
    <source>
        <dbReference type="EMBL" id="KAH7959937.1"/>
    </source>
</evidence>
<accession>A0ACB8D5T4</accession>
<reference evidence="1" key="1">
    <citation type="submission" date="2020-05" db="EMBL/GenBank/DDBJ databases">
        <title>Large-scale comparative analyses of tick genomes elucidate their genetic diversity and vector capacities.</title>
        <authorList>
            <person name="Jia N."/>
            <person name="Wang J."/>
            <person name="Shi W."/>
            <person name="Du L."/>
            <person name="Sun Y."/>
            <person name="Zhan W."/>
            <person name="Jiang J."/>
            <person name="Wang Q."/>
            <person name="Zhang B."/>
            <person name="Ji P."/>
            <person name="Sakyi L.B."/>
            <person name="Cui X."/>
            <person name="Yuan T."/>
            <person name="Jiang B."/>
            <person name="Yang W."/>
            <person name="Lam T.T.-Y."/>
            <person name="Chang Q."/>
            <person name="Ding S."/>
            <person name="Wang X."/>
            <person name="Zhu J."/>
            <person name="Ruan X."/>
            <person name="Zhao L."/>
            <person name="Wei J."/>
            <person name="Que T."/>
            <person name="Du C."/>
            <person name="Cheng J."/>
            <person name="Dai P."/>
            <person name="Han X."/>
            <person name="Huang E."/>
            <person name="Gao Y."/>
            <person name="Liu J."/>
            <person name="Shao H."/>
            <person name="Ye R."/>
            <person name="Li L."/>
            <person name="Wei W."/>
            <person name="Wang X."/>
            <person name="Wang C."/>
            <person name="Yang T."/>
            <person name="Huo Q."/>
            <person name="Li W."/>
            <person name="Guo W."/>
            <person name="Chen H."/>
            <person name="Zhou L."/>
            <person name="Ni X."/>
            <person name="Tian J."/>
            <person name="Zhou Y."/>
            <person name="Sheng Y."/>
            <person name="Liu T."/>
            <person name="Pan Y."/>
            <person name="Xia L."/>
            <person name="Li J."/>
            <person name="Zhao F."/>
            <person name="Cao W."/>
        </authorList>
    </citation>
    <scope>NUCLEOTIDE SEQUENCE</scope>
    <source>
        <strain evidence="1">Dsil-2018</strain>
    </source>
</reference>
<protein>
    <submittedName>
        <fullName evidence="1">Uncharacterized protein</fullName>
    </submittedName>
</protein>